<dbReference type="PANTHER" id="PTHR48111:SF36">
    <property type="entry name" value="TRANSCRIPTIONAL REGULATORY PROTEIN CUTR"/>
    <property type="match status" value="1"/>
</dbReference>
<evidence type="ECO:0000256" key="1">
    <source>
        <dbReference type="ARBA" id="ARBA00023125"/>
    </source>
</evidence>
<dbReference type="InterPro" id="IPR036388">
    <property type="entry name" value="WH-like_DNA-bd_sf"/>
</dbReference>
<name>A0A917TZR8_9ACTN</name>
<dbReference type="Gene3D" id="3.40.50.2300">
    <property type="match status" value="1"/>
</dbReference>
<evidence type="ECO:0000259" key="5">
    <source>
        <dbReference type="PROSITE" id="PS51755"/>
    </source>
</evidence>
<evidence type="ECO:0000259" key="4">
    <source>
        <dbReference type="PROSITE" id="PS50110"/>
    </source>
</evidence>
<dbReference type="Pfam" id="PF00072">
    <property type="entry name" value="Response_reg"/>
    <property type="match status" value="1"/>
</dbReference>
<feature type="domain" description="Response regulatory" evidence="4">
    <location>
        <begin position="1"/>
        <end position="114"/>
    </location>
</feature>
<feature type="domain" description="OmpR/PhoB-type" evidence="5">
    <location>
        <begin position="122"/>
        <end position="217"/>
    </location>
</feature>
<dbReference type="SMART" id="SM00448">
    <property type="entry name" value="REC"/>
    <property type="match status" value="1"/>
</dbReference>
<keyword evidence="1 3" id="KW-0238">DNA-binding</keyword>
<dbReference type="EMBL" id="BMPI01000029">
    <property type="protein sequence ID" value="GGM46571.1"/>
    <property type="molecule type" value="Genomic_DNA"/>
</dbReference>
<dbReference type="GO" id="GO:0000976">
    <property type="term" value="F:transcription cis-regulatory region binding"/>
    <property type="evidence" value="ECO:0007669"/>
    <property type="project" value="TreeGrafter"/>
</dbReference>
<dbReference type="GO" id="GO:0032993">
    <property type="term" value="C:protein-DNA complex"/>
    <property type="evidence" value="ECO:0007669"/>
    <property type="project" value="TreeGrafter"/>
</dbReference>
<dbReference type="SMART" id="SM00862">
    <property type="entry name" value="Trans_reg_C"/>
    <property type="match status" value="1"/>
</dbReference>
<dbReference type="AlphaFoldDB" id="A0A917TZR8"/>
<organism evidence="6 7">
    <name type="scientific">Dactylosporangium sucinum</name>
    <dbReference type="NCBI Taxonomy" id="1424081"/>
    <lineage>
        <taxon>Bacteria</taxon>
        <taxon>Bacillati</taxon>
        <taxon>Actinomycetota</taxon>
        <taxon>Actinomycetes</taxon>
        <taxon>Micromonosporales</taxon>
        <taxon>Micromonosporaceae</taxon>
        <taxon>Dactylosporangium</taxon>
    </lineage>
</organism>
<dbReference type="GO" id="GO:0005829">
    <property type="term" value="C:cytosol"/>
    <property type="evidence" value="ECO:0007669"/>
    <property type="project" value="TreeGrafter"/>
</dbReference>
<dbReference type="InterPro" id="IPR001789">
    <property type="entry name" value="Sig_transdc_resp-reg_receiver"/>
</dbReference>
<dbReference type="Pfam" id="PF00486">
    <property type="entry name" value="Trans_reg_C"/>
    <property type="match status" value="1"/>
</dbReference>
<accession>A0A917TZR8</accession>
<evidence type="ECO:0000256" key="3">
    <source>
        <dbReference type="PROSITE-ProRule" id="PRU01091"/>
    </source>
</evidence>
<evidence type="ECO:0000256" key="2">
    <source>
        <dbReference type="PROSITE-ProRule" id="PRU00169"/>
    </source>
</evidence>
<dbReference type="Gene3D" id="6.10.250.690">
    <property type="match status" value="1"/>
</dbReference>
<dbReference type="InterPro" id="IPR001867">
    <property type="entry name" value="OmpR/PhoB-type_DNA-bd"/>
</dbReference>
<dbReference type="GO" id="GO:0000156">
    <property type="term" value="F:phosphorelay response regulator activity"/>
    <property type="evidence" value="ECO:0007669"/>
    <property type="project" value="TreeGrafter"/>
</dbReference>
<dbReference type="GO" id="GO:0006355">
    <property type="term" value="P:regulation of DNA-templated transcription"/>
    <property type="evidence" value="ECO:0007669"/>
    <property type="project" value="InterPro"/>
</dbReference>
<evidence type="ECO:0000313" key="7">
    <source>
        <dbReference type="Proteomes" id="UP000642070"/>
    </source>
</evidence>
<feature type="modified residue" description="4-aspartylphosphate" evidence="2">
    <location>
        <position position="49"/>
    </location>
</feature>
<dbReference type="PROSITE" id="PS51755">
    <property type="entry name" value="OMPR_PHOB"/>
    <property type="match status" value="1"/>
</dbReference>
<dbReference type="Proteomes" id="UP000642070">
    <property type="component" value="Unassembled WGS sequence"/>
</dbReference>
<protein>
    <submittedName>
        <fullName evidence="6">DNA-binding response regulator</fullName>
    </submittedName>
</protein>
<proteinExistence type="predicted"/>
<dbReference type="PROSITE" id="PS50110">
    <property type="entry name" value="RESPONSE_REGULATORY"/>
    <property type="match status" value="1"/>
</dbReference>
<feature type="DNA-binding region" description="OmpR/PhoB-type" evidence="3">
    <location>
        <begin position="122"/>
        <end position="217"/>
    </location>
</feature>
<dbReference type="SUPFAM" id="SSF52172">
    <property type="entry name" value="CheY-like"/>
    <property type="match status" value="1"/>
</dbReference>
<reference evidence="6" key="1">
    <citation type="journal article" date="2014" name="Int. J. Syst. Evol. Microbiol.">
        <title>Complete genome sequence of Corynebacterium casei LMG S-19264T (=DSM 44701T), isolated from a smear-ripened cheese.</title>
        <authorList>
            <consortium name="US DOE Joint Genome Institute (JGI-PGF)"/>
            <person name="Walter F."/>
            <person name="Albersmeier A."/>
            <person name="Kalinowski J."/>
            <person name="Ruckert C."/>
        </authorList>
    </citation>
    <scope>NUCLEOTIDE SEQUENCE</scope>
    <source>
        <strain evidence="6">JCM 19831</strain>
    </source>
</reference>
<dbReference type="Gene3D" id="1.10.10.10">
    <property type="entry name" value="Winged helix-like DNA-binding domain superfamily/Winged helix DNA-binding domain"/>
    <property type="match status" value="1"/>
</dbReference>
<keyword evidence="7" id="KW-1185">Reference proteome</keyword>
<comment type="caution">
    <text evidence="6">The sequence shown here is derived from an EMBL/GenBank/DDBJ whole genome shotgun (WGS) entry which is preliminary data.</text>
</comment>
<evidence type="ECO:0000313" key="6">
    <source>
        <dbReference type="EMBL" id="GGM46571.1"/>
    </source>
</evidence>
<keyword evidence="2" id="KW-0597">Phosphoprotein</keyword>
<dbReference type="InterPro" id="IPR011006">
    <property type="entry name" value="CheY-like_superfamily"/>
</dbReference>
<reference evidence="6" key="2">
    <citation type="submission" date="2020-09" db="EMBL/GenBank/DDBJ databases">
        <authorList>
            <person name="Sun Q."/>
            <person name="Ohkuma M."/>
        </authorList>
    </citation>
    <scope>NUCLEOTIDE SEQUENCE</scope>
    <source>
        <strain evidence="6">JCM 19831</strain>
    </source>
</reference>
<dbReference type="InterPro" id="IPR039420">
    <property type="entry name" value="WalR-like"/>
</dbReference>
<sequence>MLVVEDHRTLSALITAGLRREAMAVDVALDGHAALEQVAATRYDVVVLDRDLPGVHGDEVCRRIVASAADTRVLMLTAAGTVRDRVEGLGLGADDYLPKPFDFAELVARIRALARRSTPALPPVLDNGDLTLDPNRRVAMRAGRRLDLSPKEFAVLEHLLAAAGRVVPTEELLERVWDDATDPFTSTVKTTIGRLRAKLGQPPAIHTVREGGYRIGAP</sequence>
<dbReference type="CDD" id="cd00383">
    <property type="entry name" value="trans_reg_C"/>
    <property type="match status" value="1"/>
</dbReference>
<dbReference type="PANTHER" id="PTHR48111">
    <property type="entry name" value="REGULATOR OF RPOS"/>
    <property type="match status" value="1"/>
</dbReference>
<gene>
    <name evidence="6" type="ORF">GCM10007977_055400</name>
</gene>